<proteinExistence type="predicted"/>
<accession>A0ACC1PF81</accession>
<dbReference type="Proteomes" id="UP001144978">
    <property type="component" value="Unassembled WGS sequence"/>
</dbReference>
<protein>
    <submittedName>
        <fullName evidence="1">Uncharacterized protein</fullName>
    </submittedName>
</protein>
<evidence type="ECO:0000313" key="1">
    <source>
        <dbReference type="EMBL" id="KAJ2990956.1"/>
    </source>
</evidence>
<name>A0ACC1PF81_9APHY</name>
<keyword evidence="2" id="KW-1185">Reference proteome</keyword>
<reference evidence="1" key="1">
    <citation type="submission" date="2022-08" db="EMBL/GenBank/DDBJ databases">
        <title>Genome Sequence of Pycnoporus sanguineus.</title>
        <authorList>
            <person name="Buettner E."/>
        </authorList>
    </citation>
    <scope>NUCLEOTIDE SEQUENCE</scope>
    <source>
        <strain evidence="1">CG-C14</strain>
    </source>
</reference>
<sequence>MLTSIAVYASESTEEAEPEMVVETKVRRTSSAGASKHLTCLNRTLDYYSRAARVSRLVDNMFSRHAQHVSIYLVTYHCTTRTATGPTTNLNAA</sequence>
<evidence type="ECO:0000313" key="2">
    <source>
        <dbReference type="Proteomes" id="UP001144978"/>
    </source>
</evidence>
<gene>
    <name evidence="1" type="ORF">NUW54_g8328</name>
</gene>
<comment type="caution">
    <text evidence="1">The sequence shown here is derived from an EMBL/GenBank/DDBJ whole genome shotgun (WGS) entry which is preliminary data.</text>
</comment>
<organism evidence="1 2">
    <name type="scientific">Trametes sanguinea</name>
    <dbReference type="NCBI Taxonomy" id="158606"/>
    <lineage>
        <taxon>Eukaryota</taxon>
        <taxon>Fungi</taxon>
        <taxon>Dikarya</taxon>
        <taxon>Basidiomycota</taxon>
        <taxon>Agaricomycotina</taxon>
        <taxon>Agaricomycetes</taxon>
        <taxon>Polyporales</taxon>
        <taxon>Polyporaceae</taxon>
        <taxon>Trametes</taxon>
    </lineage>
</organism>
<dbReference type="EMBL" id="JANSHE010002558">
    <property type="protein sequence ID" value="KAJ2990956.1"/>
    <property type="molecule type" value="Genomic_DNA"/>
</dbReference>